<feature type="binding site" evidence="8">
    <location>
        <position position="307"/>
    </location>
    <ligand>
        <name>Mg(2+)</name>
        <dbReference type="ChEBI" id="CHEBI:18420"/>
    </ligand>
</feature>
<dbReference type="PANTHER" id="PTHR11846:SF0">
    <property type="entry name" value="ADENYLOSUCCINATE SYNTHETASE"/>
    <property type="match status" value="1"/>
</dbReference>
<dbReference type="GO" id="GO:0044208">
    <property type="term" value="P:'de novo' AMP biosynthetic process"/>
    <property type="evidence" value="ECO:0007669"/>
    <property type="project" value="UniProtKB-UniRule"/>
</dbReference>
<comment type="subcellular location">
    <subcellularLocation>
        <location evidence="8">Cytoplasm</location>
    </subcellularLocation>
</comment>
<dbReference type="GO" id="GO:0005737">
    <property type="term" value="C:cytoplasm"/>
    <property type="evidence" value="ECO:0007669"/>
    <property type="project" value="UniProtKB-SubCell"/>
</dbReference>
<evidence type="ECO:0000256" key="8">
    <source>
        <dbReference type="HAMAP-Rule" id="MF_03125"/>
    </source>
</evidence>
<comment type="cofactor">
    <cofactor evidence="8">
        <name>Mg(2+)</name>
        <dbReference type="ChEBI" id="CHEBI:18420"/>
    </cofactor>
    <text evidence="8">Binds 1 Mg(2+) ion per subunit.</text>
</comment>
<feature type="binding site" evidence="8">
    <location>
        <begin position="527"/>
        <end position="529"/>
    </location>
    <ligand>
        <name>GTP</name>
        <dbReference type="ChEBI" id="CHEBI:37565"/>
    </ligand>
</feature>
<dbReference type="SUPFAM" id="SSF52540">
    <property type="entry name" value="P-loop containing nucleoside triphosphate hydrolases"/>
    <property type="match status" value="1"/>
</dbReference>
<dbReference type="Gene3D" id="3.40.440.10">
    <property type="entry name" value="Adenylosuccinate Synthetase, subunit A, domain 1"/>
    <property type="match status" value="1"/>
</dbReference>
<keyword evidence="7 8" id="KW-0342">GTP-binding</keyword>
<dbReference type="OrthoDB" id="10265645at2759"/>
<comment type="function">
    <text evidence="8">Plays an important role in the de novo pathway and in the salvage pathway of purine nucleotide biosynthesis. Catalyzes the first commited step in the biosynthesis of AMP from IMP.</text>
</comment>
<feature type="binding site" evidence="8">
    <location>
        <begin position="495"/>
        <end position="501"/>
    </location>
    <ligand>
        <name>substrate</name>
    </ligand>
</feature>
<dbReference type="GO" id="GO:0046040">
    <property type="term" value="P:IMP metabolic process"/>
    <property type="evidence" value="ECO:0007669"/>
    <property type="project" value="TreeGrafter"/>
</dbReference>
<dbReference type="SMART" id="SM00788">
    <property type="entry name" value="Adenylsucc_synt"/>
    <property type="match status" value="1"/>
</dbReference>
<keyword evidence="3 8" id="KW-0479">Metal-binding</keyword>
<dbReference type="InterPro" id="IPR042111">
    <property type="entry name" value="Adenylosuccinate_synth_dom3"/>
</dbReference>
<dbReference type="EC" id="6.3.4.4" evidence="8"/>
<comment type="catalytic activity">
    <reaction evidence="8">
        <text>IMP + L-aspartate + GTP = N(6)-(1,2-dicarboxyethyl)-AMP + GDP + phosphate + 2 H(+)</text>
        <dbReference type="Rhea" id="RHEA:15753"/>
        <dbReference type="ChEBI" id="CHEBI:15378"/>
        <dbReference type="ChEBI" id="CHEBI:29991"/>
        <dbReference type="ChEBI" id="CHEBI:37565"/>
        <dbReference type="ChEBI" id="CHEBI:43474"/>
        <dbReference type="ChEBI" id="CHEBI:57567"/>
        <dbReference type="ChEBI" id="CHEBI:58053"/>
        <dbReference type="ChEBI" id="CHEBI:58189"/>
        <dbReference type="EC" id="6.3.4.4"/>
    </reaction>
</comment>
<dbReference type="UniPathway" id="UPA00075">
    <property type="reaction ID" value="UER00335"/>
</dbReference>
<protein>
    <recommendedName>
        <fullName evidence="8">Adenylosuccinate synthetase</fullName>
        <shortName evidence="8">AMPSase</shortName>
        <shortName evidence="8">AdSS</shortName>
        <ecNumber evidence="8">6.3.4.4</ecNumber>
    </recommendedName>
    <alternativeName>
        <fullName evidence="8">IMP--aspartate ligase</fullName>
    </alternativeName>
</protein>
<dbReference type="Gene3D" id="1.10.300.10">
    <property type="entry name" value="Adenylosuccinate Synthetase, subunit A, domain 2"/>
    <property type="match status" value="1"/>
</dbReference>
<feature type="binding site" evidence="8">
    <location>
        <position position="499"/>
    </location>
    <ligand>
        <name>IMP</name>
        <dbReference type="ChEBI" id="CHEBI:58053"/>
    </ligand>
</feature>
<evidence type="ECO:0000256" key="7">
    <source>
        <dbReference type="ARBA" id="ARBA00023134"/>
    </source>
</evidence>
<feature type="active site" description="Proton acceptor" evidence="8">
    <location>
        <position position="307"/>
    </location>
</feature>
<dbReference type="GO" id="GO:0005525">
    <property type="term" value="F:GTP binding"/>
    <property type="evidence" value="ECO:0007669"/>
    <property type="project" value="UniProtKB-UniRule"/>
</dbReference>
<evidence type="ECO:0000256" key="5">
    <source>
        <dbReference type="ARBA" id="ARBA00022755"/>
    </source>
</evidence>
<comment type="pathway">
    <text evidence="8">Purine metabolism; AMP biosynthesis via de novo pathway; AMP from IMP: step 1/2.</text>
</comment>
<dbReference type="HAMAP" id="MF_00011">
    <property type="entry name" value="Adenylosucc_synth"/>
    <property type="match status" value="1"/>
</dbReference>
<evidence type="ECO:0000256" key="3">
    <source>
        <dbReference type="ARBA" id="ARBA00022723"/>
    </source>
</evidence>
<comment type="caution">
    <text evidence="8">Lacks conserved residue(s) required for the propagation of feature annotation.</text>
</comment>
<dbReference type="EMBL" id="CAJNDS010002152">
    <property type="protein sequence ID" value="CAE7353198.1"/>
    <property type="molecule type" value="Genomic_DNA"/>
</dbReference>
<organism evidence="9 10">
    <name type="scientific">Symbiodinium natans</name>
    <dbReference type="NCBI Taxonomy" id="878477"/>
    <lineage>
        <taxon>Eukaryota</taxon>
        <taxon>Sar</taxon>
        <taxon>Alveolata</taxon>
        <taxon>Dinophyceae</taxon>
        <taxon>Suessiales</taxon>
        <taxon>Symbiodiniaceae</taxon>
        <taxon>Symbiodinium</taxon>
    </lineage>
</organism>
<keyword evidence="5 8" id="KW-0658">Purine biosynthesis</keyword>
<keyword evidence="8" id="KW-0963">Cytoplasm</keyword>
<keyword evidence="4 8" id="KW-0547">Nucleotide-binding</keyword>
<keyword evidence="2 8" id="KW-0436">Ligase</keyword>
<evidence type="ECO:0000256" key="4">
    <source>
        <dbReference type="ARBA" id="ARBA00022741"/>
    </source>
</evidence>
<dbReference type="GO" id="GO:0000287">
    <property type="term" value="F:magnesium ion binding"/>
    <property type="evidence" value="ECO:0007669"/>
    <property type="project" value="UniProtKB-UniRule"/>
</dbReference>
<evidence type="ECO:0000313" key="9">
    <source>
        <dbReference type="EMBL" id="CAE7353198.1"/>
    </source>
</evidence>
<proteinExistence type="inferred from homology"/>
<dbReference type="InterPro" id="IPR027417">
    <property type="entry name" value="P-loop_NTPase"/>
</dbReference>
<dbReference type="Pfam" id="PF00709">
    <property type="entry name" value="Adenylsucc_synt"/>
    <property type="match status" value="1"/>
</dbReference>
<evidence type="ECO:0000256" key="1">
    <source>
        <dbReference type="ARBA" id="ARBA00011738"/>
    </source>
</evidence>
<feature type="binding site" evidence="8">
    <location>
        <position position="398"/>
    </location>
    <ligand>
        <name>IMP</name>
        <dbReference type="ChEBI" id="CHEBI:58053"/>
    </ligand>
</feature>
<accession>A0A812PMA0</accession>
<dbReference type="Gene3D" id="3.90.170.10">
    <property type="entry name" value="Adenylosuccinate Synthetase, subunit A, domain 3"/>
    <property type="match status" value="1"/>
</dbReference>
<keyword evidence="6 8" id="KW-0460">Magnesium</keyword>
<keyword evidence="10" id="KW-1185">Reference proteome</keyword>
<dbReference type="Proteomes" id="UP000604046">
    <property type="component" value="Unassembled WGS sequence"/>
</dbReference>
<reference evidence="9" key="1">
    <citation type="submission" date="2021-02" db="EMBL/GenBank/DDBJ databases">
        <authorList>
            <person name="Dougan E. K."/>
            <person name="Rhodes N."/>
            <person name="Thang M."/>
            <person name="Chan C."/>
        </authorList>
    </citation>
    <scope>NUCLEOTIDE SEQUENCE</scope>
</reference>
<feature type="binding site" evidence="8">
    <location>
        <begin position="614"/>
        <end position="616"/>
    </location>
    <ligand>
        <name>GTP</name>
        <dbReference type="ChEBI" id="CHEBI:37565"/>
    </ligand>
</feature>
<dbReference type="InterPro" id="IPR042110">
    <property type="entry name" value="Adenylosuccinate_synth_dom2"/>
</dbReference>
<feature type="binding site" evidence="8">
    <location>
        <position position="501"/>
    </location>
    <ligand>
        <name>GTP</name>
        <dbReference type="ChEBI" id="CHEBI:37565"/>
    </ligand>
</feature>
<dbReference type="AlphaFoldDB" id="A0A812PMA0"/>
<dbReference type="FunFam" id="3.90.170.10:FF:000001">
    <property type="entry name" value="Adenylosuccinate synthetase"/>
    <property type="match status" value="1"/>
</dbReference>
<feature type="binding site" evidence="8">
    <location>
        <position position="383"/>
    </location>
    <ligand>
        <name>IMP</name>
        <dbReference type="ChEBI" id="CHEBI:58053"/>
    </ligand>
</feature>
<comment type="caution">
    <text evidence="9">The sequence shown here is derived from an EMBL/GenBank/DDBJ whole genome shotgun (WGS) entry which is preliminary data.</text>
</comment>
<sequence length="648" mass="72164">MRGKSSATKAPMMSVKRKWLEHQLLRAEEKLKQQWEALSADEVASQLVAWRVRPMSGTDEFKRRLGSTLDELISQRMADLPFAGDVESRSLLTELGFAKAYLPHPAVLFLEWEVPADNSSEQMEEDAWHNCRSSAPSKVPKPLAESAGGLVVRGGLPGASSAGELCLSASESVIALLCYEADFERSAFDAFREDQAKQGIERIQPLTLPGLQIVDPLWDLLQEEEFLRLDEASTFFPEQQERWLLACQSGQCEGRGMWPGPEKTTLTADEPVKGHFLITLSGRNACSWAADDGNRVWSQKRYSNPRDKDSPAQLQLRQALREYNTRYAFDPENGQKGGVGSIEEEIERYRKYADMLRTQIVDSVTFMHQDIAQGCKVLVEGANAALLDIDFGTYPFVTSSNTTVGSVCTGLGVPPKVVDTVIGVVKAYTTRVGHGPFPTELQNEVQSLEDYTETYVGPEARYERKGHTGGPFELKSGQPVKVGMMLQEVGAEYGTTTGRRRRCGWLDLALVKYSAMVNGFDSLNITKLDVLTGLKQIRVAIAYRNRRMTEVRLPSGYFPSHLDDLKEVVCEYETLQGWSEDISKCTKWEDLPENAKKYVLRIQELLGIPVSWVGVGPDRSSMLKLPMAKCPSTLPMPPMLPTFSLSVA</sequence>
<dbReference type="InterPro" id="IPR001114">
    <property type="entry name" value="Adenylosuccinate_synthetase"/>
</dbReference>
<dbReference type="GO" id="GO:0004019">
    <property type="term" value="F:adenylosuccinate synthase activity"/>
    <property type="evidence" value="ECO:0007669"/>
    <property type="project" value="UniProtKB-UniRule"/>
</dbReference>
<evidence type="ECO:0000256" key="2">
    <source>
        <dbReference type="ARBA" id="ARBA00022598"/>
    </source>
</evidence>
<comment type="similarity">
    <text evidence="8">Belongs to the adenylosuccinate synthetase family.</text>
</comment>
<comment type="subunit">
    <text evidence="1 8">Homodimer.</text>
</comment>
<evidence type="ECO:0000256" key="6">
    <source>
        <dbReference type="ARBA" id="ARBA00022842"/>
    </source>
</evidence>
<evidence type="ECO:0000313" key="10">
    <source>
        <dbReference type="Proteomes" id="UP000604046"/>
    </source>
</evidence>
<gene>
    <name evidence="9" type="ORF">SNAT2548_LOCUS18669</name>
</gene>
<dbReference type="InterPro" id="IPR042109">
    <property type="entry name" value="Adenylosuccinate_synth_dom1"/>
</dbReference>
<name>A0A812PMA0_9DINO</name>
<dbReference type="PANTHER" id="PTHR11846">
    <property type="entry name" value="ADENYLOSUCCINATE SYNTHETASE"/>
    <property type="match status" value="1"/>
</dbReference>